<feature type="site" description="Involved in the stabilization of negative charge on the oxyanion by the formation of the oxyanion hole" evidence="6">
    <location>
        <position position="132"/>
    </location>
</feature>
<evidence type="ECO:0000256" key="5">
    <source>
        <dbReference type="ARBA" id="ARBA00023315"/>
    </source>
</evidence>
<evidence type="ECO:0000313" key="8">
    <source>
        <dbReference type="Proteomes" id="UP000323824"/>
    </source>
</evidence>
<feature type="chain" id="PRO_5023550491" description="Arginine biosynthesis bifunctional protein ArgJ beta chain" evidence="6">
    <location>
        <begin position="201"/>
        <end position="427"/>
    </location>
</feature>
<feature type="binding site" evidence="6">
    <location>
        <position position="422"/>
    </location>
    <ligand>
        <name>substrate</name>
    </ligand>
</feature>
<sequence length="427" mass="47226">MVEKYKNREEYEEEVISRSKLPKGFKVGVVPLTFFPIEKKVDKALPMKLSLILLDNDSESFGSVFTKNSFPGHPVVHGKKMLDSETTRGVLINNKISNVRCSGGAESIDNILSSLSENLNIKGQKFFSSSTGIIGWKLPQEDIISSIPKLIESLNSNSIFPVAKGIMTTDNYPKVRSIEIQGGRITAVAKGAGMIEPNMATMLVFILTDIAVERKELRSILKRVVDKTFNRISIDSDQSTSDTAMIFSSNIIQGVKTSLFEDSLYSICLDLCQDVVRNGEGTAHVIQVTVKGVQCEDDALKIGKAIINAPLLKAAIYGNDPNLGRLLQAIGDVAGNENIPLDPECITLYMGDYIIYDNGAFTLNEELELKLNRYLKDRSFNETAIGFPEHRNNVEIVVDLQNGLESATVYGSDLSYEYVRENADYRS</sequence>
<evidence type="ECO:0000256" key="6">
    <source>
        <dbReference type="HAMAP-Rule" id="MF_01106"/>
    </source>
</evidence>
<comment type="catalytic activity">
    <reaction evidence="6">
        <text>L-glutamate + acetyl-CoA = N-acetyl-L-glutamate + CoA + H(+)</text>
        <dbReference type="Rhea" id="RHEA:24292"/>
        <dbReference type="ChEBI" id="CHEBI:15378"/>
        <dbReference type="ChEBI" id="CHEBI:29985"/>
        <dbReference type="ChEBI" id="CHEBI:44337"/>
        <dbReference type="ChEBI" id="CHEBI:57287"/>
        <dbReference type="ChEBI" id="CHEBI:57288"/>
        <dbReference type="EC" id="2.3.1.1"/>
    </reaction>
</comment>
<dbReference type="GO" id="GO:0005737">
    <property type="term" value="C:cytoplasm"/>
    <property type="evidence" value="ECO:0007669"/>
    <property type="project" value="UniProtKB-SubCell"/>
</dbReference>
<organism evidence="7 8">
    <name type="scientific">Thiospirochaeta perfilievii</name>
    <dbReference type="NCBI Taxonomy" id="252967"/>
    <lineage>
        <taxon>Bacteria</taxon>
        <taxon>Pseudomonadati</taxon>
        <taxon>Spirochaetota</taxon>
        <taxon>Spirochaetia</taxon>
        <taxon>Spirochaetales</taxon>
        <taxon>Spirochaetaceae</taxon>
        <taxon>Thiospirochaeta</taxon>
    </lineage>
</organism>
<feature type="binding site" evidence="6">
    <location>
        <position position="168"/>
    </location>
    <ligand>
        <name>substrate</name>
    </ligand>
</feature>
<protein>
    <recommendedName>
        <fullName evidence="6">Arginine biosynthesis bifunctional protein ArgJ</fullName>
    </recommendedName>
    <domain>
        <recommendedName>
            <fullName evidence="6">Glutamate N-acetyltransferase</fullName>
            <ecNumber evidence="6">2.3.1.35</ecNumber>
        </recommendedName>
        <alternativeName>
            <fullName evidence="6">Ornithine acetyltransferase</fullName>
            <shortName evidence="6">OATase</shortName>
        </alternativeName>
        <alternativeName>
            <fullName evidence="6">Ornithine transacetylase</fullName>
        </alternativeName>
    </domain>
    <domain>
        <recommendedName>
            <fullName evidence="6">Amino-acid acetyltransferase</fullName>
            <ecNumber evidence="6">2.3.1.1</ecNumber>
        </recommendedName>
        <alternativeName>
            <fullName evidence="6">N-acetylglutamate synthase</fullName>
            <shortName evidence="6">AGSase</shortName>
        </alternativeName>
    </domain>
    <component>
        <recommendedName>
            <fullName evidence="6">Arginine biosynthesis bifunctional protein ArgJ alpha chain</fullName>
        </recommendedName>
    </component>
    <component>
        <recommendedName>
            <fullName evidence="6">Arginine biosynthesis bifunctional protein ArgJ beta chain</fullName>
        </recommendedName>
    </component>
</protein>
<keyword evidence="6" id="KW-0511">Multifunctional enzyme</keyword>
<comment type="subcellular location">
    <subcellularLocation>
        <location evidence="6">Cytoplasm</location>
    </subcellularLocation>
</comment>
<feature type="active site" description="Nucleophile" evidence="6">
    <location>
        <position position="201"/>
    </location>
</feature>
<dbReference type="InterPro" id="IPR042195">
    <property type="entry name" value="ArgJ_beta_C"/>
</dbReference>
<feature type="chain" id="PRO_5023550490" description="Arginine biosynthesis bifunctional protein ArgJ alpha chain" evidence="6">
    <location>
        <begin position="1"/>
        <end position="200"/>
    </location>
</feature>
<dbReference type="GO" id="GO:0004042">
    <property type="term" value="F:L-glutamate N-acetyltransferase activity"/>
    <property type="evidence" value="ECO:0007669"/>
    <property type="project" value="UniProtKB-UniRule"/>
</dbReference>
<evidence type="ECO:0000256" key="4">
    <source>
        <dbReference type="ARBA" id="ARBA00022813"/>
    </source>
</evidence>
<keyword evidence="3 6" id="KW-0808">Transferase</keyword>
<dbReference type="GO" id="GO:0006592">
    <property type="term" value="P:ornithine biosynthetic process"/>
    <property type="evidence" value="ECO:0007669"/>
    <property type="project" value="TreeGrafter"/>
</dbReference>
<keyword evidence="8" id="KW-1185">Reference proteome</keyword>
<reference evidence="7 8" key="1">
    <citation type="submission" date="2019-02" db="EMBL/GenBank/DDBJ databases">
        <authorList>
            <person name="Fomenkov A."/>
            <person name="Dubinina G."/>
            <person name="Grabovich M."/>
            <person name="Vincze T."/>
            <person name="Roberts R.J."/>
        </authorList>
    </citation>
    <scope>NUCLEOTIDE SEQUENCE [LARGE SCALE GENOMIC DNA]</scope>
    <source>
        <strain evidence="7 8">P</strain>
    </source>
</reference>
<dbReference type="PANTHER" id="PTHR23100">
    <property type="entry name" value="ARGININE BIOSYNTHESIS BIFUNCTIONAL PROTEIN ARGJ"/>
    <property type="match status" value="1"/>
</dbReference>
<name>A0A5C1QBW2_9SPIO</name>
<comment type="pathway">
    <text evidence="6">Amino-acid biosynthesis; L-arginine biosynthesis; N(2)-acetyl-L-ornithine from L-glutamate: step 1/4.</text>
</comment>
<feature type="binding site" evidence="6">
    <location>
        <position position="427"/>
    </location>
    <ligand>
        <name>substrate</name>
    </ligand>
</feature>
<keyword evidence="6" id="KW-0963">Cytoplasm</keyword>
<proteinExistence type="inferred from homology"/>
<keyword evidence="4 6" id="KW-0068">Autocatalytic cleavage</keyword>
<keyword evidence="5 6" id="KW-0012">Acyltransferase</keyword>
<dbReference type="InterPro" id="IPR002813">
    <property type="entry name" value="Arg_biosynth_ArgJ"/>
</dbReference>
<dbReference type="KEGG" id="sper:EW093_09890"/>
<dbReference type="CDD" id="cd02152">
    <property type="entry name" value="OAT"/>
    <property type="match status" value="1"/>
</dbReference>
<comment type="function">
    <text evidence="6">Catalyzes two activities which are involved in the cyclic version of arginine biosynthesis: the synthesis of N-acetylglutamate from glutamate and acetyl-CoA as the acetyl donor, and of ornithine by transacetylation between N(2)-acetylornithine and glutamate.</text>
</comment>
<dbReference type="SUPFAM" id="SSF56266">
    <property type="entry name" value="DmpA/ArgJ-like"/>
    <property type="match status" value="1"/>
</dbReference>
<dbReference type="Gene3D" id="3.60.70.12">
    <property type="entry name" value="L-amino peptidase D-ALA esterase/amidase"/>
    <property type="match status" value="1"/>
</dbReference>
<feature type="binding site" evidence="6">
    <location>
        <position position="190"/>
    </location>
    <ligand>
        <name>substrate</name>
    </ligand>
</feature>
<comment type="similarity">
    <text evidence="1 6">Belongs to the ArgJ family.</text>
</comment>
<dbReference type="GO" id="GO:0006526">
    <property type="term" value="P:L-arginine biosynthetic process"/>
    <property type="evidence" value="ECO:0007669"/>
    <property type="project" value="UniProtKB-UniRule"/>
</dbReference>
<keyword evidence="6" id="KW-0028">Amino-acid biosynthesis</keyword>
<dbReference type="HAMAP" id="MF_01106">
    <property type="entry name" value="ArgJ"/>
    <property type="match status" value="1"/>
</dbReference>
<feature type="site" description="Cleavage; by autolysis" evidence="6">
    <location>
        <begin position="200"/>
        <end position="201"/>
    </location>
</feature>
<feature type="site" description="Involved in the stabilization of negative charge on the oxyanion by the formation of the oxyanion hole" evidence="6">
    <location>
        <position position="131"/>
    </location>
</feature>
<gene>
    <name evidence="6" type="primary">argJ</name>
    <name evidence="7" type="ORF">EW093_09890</name>
</gene>
<evidence type="ECO:0000256" key="2">
    <source>
        <dbReference type="ARBA" id="ARBA00011475"/>
    </source>
</evidence>
<feature type="binding site" evidence="6">
    <location>
        <position position="280"/>
    </location>
    <ligand>
        <name>substrate</name>
    </ligand>
</feature>
<dbReference type="OrthoDB" id="9804242at2"/>
<accession>A0A5C1QBW2</accession>
<dbReference type="AlphaFoldDB" id="A0A5C1QBW2"/>
<reference evidence="7 8" key="2">
    <citation type="submission" date="2019-09" db="EMBL/GenBank/DDBJ databases">
        <title>Complete Genome Sequence and Methylome Analysis of free living Spirochaetas.</title>
        <authorList>
            <person name="Leshcheva N."/>
            <person name="Mikheeva N."/>
        </authorList>
    </citation>
    <scope>NUCLEOTIDE SEQUENCE [LARGE SCALE GENOMIC DNA]</scope>
    <source>
        <strain evidence="7 8">P</strain>
    </source>
</reference>
<comment type="catalytic activity">
    <reaction evidence="6">
        <text>N(2)-acetyl-L-ornithine + L-glutamate = N-acetyl-L-glutamate + L-ornithine</text>
        <dbReference type="Rhea" id="RHEA:15349"/>
        <dbReference type="ChEBI" id="CHEBI:29985"/>
        <dbReference type="ChEBI" id="CHEBI:44337"/>
        <dbReference type="ChEBI" id="CHEBI:46911"/>
        <dbReference type="ChEBI" id="CHEBI:57805"/>
        <dbReference type="EC" id="2.3.1.35"/>
    </reaction>
</comment>
<dbReference type="PANTHER" id="PTHR23100:SF0">
    <property type="entry name" value="ARGININE BIOSYNTHESIS BIFUNCTIONAL PROTEIN ARGJ, MITOCHONDRIAL"/>
    <property type="match status" value="1"/>
</dbReference>
<dbReference type="GO" id="GO:0004358">
    <property type="term" value="F:L-glutamate N-acetyltransferase activity, acting on acetyl-L-ornithine as donor"/>
    <property type="evidence" value="ECO:0007669"/>
    <property type="project" value="UniProtKB-UniRule"/>
</dbReference>
<dbReference type="EC" id="2.3.1.1" evidence="6"/>
<comment type="subunit">
    <text evidence="2 6">Heterotetramer of two alpha and two beta chains.</text>
</comment>
<dbReference type="UniPathway" id="UPA00068">
    <property type="reaction ID" value="UER00106"/>
</dbReference>
<dbReference type="Proteomes" id="UP000323824">
    <property type="component" value="Chromosome"/>
</dbReference>
<feature type="binding site" evidence="6">
    <location>
        <position position="201"/>
    </location>
    <ligand>
        <name>substrate</name>
    </ligand>
</feature>
<dbReference type="EMBL" id="CP035807">
    <property type="protein sequence ID" value="QEN05007.1"/>
    <property type="molecule type" value="Genomic_DNA"/>
</dbReference>
<keyword evidence="6" id="KW-0055">Arginine biosynthesis</keyword>
<dbReference type="Pfam" id="PF01960">
    <property type="entry name" value="ArgJ"/>
    <property type="match status" value="1"/>
</dbReference>
<evidence type="ECO:0000256" key="1">
    <source>
        <dbReference type="ARBA" id="ARBA00006774"/>
    </source>
</evidence>
<dbReference type="Gene3D" id="3.10.20.340">
    <property type="entry name" value="ArgJ beta chain, C-terminal domain"/>
    <property type="match status" value="1"/>
</dbReference>
<evidence type="ECO:0000313" key="7">
    <source>
        <dbReference type="EMBL" id="QEN05007.1"/>
    </source>
</evidence>
<dbReference type="EC" id="2.3.1.35" evidence="6"/>
<comment type="pathway">
    <text evidence="6">Amino-acid biosynthesis; L-arginine biosynthesis; L-ornithine and N-acetyl-L-glutamate from L-glutamate and N(2)-acetyl-L-ornithine (cyclic): step 1/1.</text>
</comment>
<evidence type="ECO:0000256" key="3">
    <source>
        <dbReference type="ARBA" id="ARBA00022679"/>
    </source>
</evidence>
<dbReference type="InterPro" id="IPR016117">
    <property type="entry name" value="ArgJ-like_dom_sf"/>
</dbReference>